<accession>A0A0C2J9D3</accession>
<sequence length="135" mass="15556">MDDIQISLDHLFRNQRPYLGLIHEKRLKSKIIIDVDIFINSAVNKSYLNIKFKVPSKPAIPNATDVRCETRNLLSRLEMNKIDILELQELFLTTVMEVYRSVPVHYCIDITLTAIATFSTREIVTLGVATHLRTD</sequence>
<reference evidence="1 2" key="1">
    <citation type="journal article" date="2014" name="Genome Biol. Evol.">
        <title>The genome of the myxosporean Thelohanellus kitauei shows adaptations to nutrient acquisition within its fish host.</title>
        <authorList>
            <person name="Yang Y."/>
            <person name="Xiong J."/>
            <person name="Zhou Z."/>
            <person name="Huo F."/>
            <person name="Miao W."/>
            <person name="Ran C."/>
            <person name="Liu Y."/>
            <person name="Zhang J."/>
            <person name="Feng J."/>
            <person name="Wang M."/>
            <person name="Wang M."/>
            <person name="Wang L."/>
            <person name="Yao B."/>
        </authorList>
    </citation>
    <scope>NUCLEOTIDE SEQUENCE [LARGE SCALE GENOMIC DNA]</scope>
    <source>
        <strain evidence="1">Wuqing</strain>
    </source>
</reference>
<evidence type="ECO:0000313" key="1">
    <source>
        <dbReference type="EMBL" id="KII74419.1"/>
    </source>
</evidence>
<name>A0A0C2J9D3_THEKT</name>
<organism evidence="1 2">
    <name type="scientific">Thelohanellus kitauei</name>
    <name type="common">Myxosporean</name>
    <dbReference type="NCBI Taxonomy" id="669202"/>
    <lineage>
        <taxon>Eukaryota</taxon>
        <taxon>Metazoa</taxon>
        <taxon>Cnidaria</taxon>
        <taxon>Myxozoa</taxon>
        <taxon>Myxosporea</taxon>
        <taxon>Bivalvulida</taxon>
        <taxon>Platysporina</taxon>
        <taxon>Myxobolidae</taxon>
        <taxon>Thelohanellus</taxon>
    </lineage>
</organism>
<comment type="caution">
    <text evidence="1">The sequence shown here is derived from an EMBL/GenBank/DDBJ whole genome shotgun (WGS) entry which is preliminary data.</text>
</comment>
<keyword evidence="2" id="KW-1185">Reference proteome</keyword>
<proteinExistence type="predicted"/>
<protein>
    <submittedName>
        <fullName evidence="1">Uncharacterized protein</fullName>
    </submittedName>
</protein>
<dbReference type="Proteomes" id="UP000031668">
    <property type="component" value="Unassembled WGS sequence"/>
</dbReference>
<evidence type="ECO:0000313" key="2">
    <source>
        <dbReference type="Proteomes" id="UP000031668"/>
    </source>
</evidence>
<dbReference type="AlphaFoldDB" id="A0A0C2J9D3"/>
<gene>
    <name evidence="1" type="ORF">RF11_07788</name>
</gene>
<dbReference type="EMBL" id="JWZT01000433">
    <property type="protein sequence ID" value="KII74419.1"/>
    <property type="molecule type" value="Genomic_DNA"/>
</dbReference>